<protein>
    <submittedName>
        <fullName evidence="6">MFS transporter</fullName>
    </submittedName>
</protein>
<keyword evidence="1 4" id="KW-0812">Transmembrane</keyword>
<keyword evidence="7" id="KW-1185">Reference proteome</keyword>
<feature type="transmembrane region" description="Helical" evidence="4">
    <location>
        <begin position="30"/>
        <end position="48"/>
    </location>
</feature>
<dbReference type="SUPFAM" id="SSF103473">
    <property type="entry name" value="MFS general substrate transporter"/>
    <property type="match status" value="1"/>
</dbReference>
<accession>A0A845Q9E0</accession>
<dbReference type="GeneID" id="300655788"/>
<feature type="transmembrane region" description="Helical" evidence="4">
    <location>
        <begin position="357"/>
        <end position="382"/>
    </location>
</feature>
<dbReference type="InterPro" id="IPR036259">
    <property type="entry name" value="MFS_trans_sf"/>
</dbReference>
<dbReference type="GO" id="GO:0022857">
    <property type="term" value="F:transmembrane transporter activity"/>
    <property type="evidence" value="ECO:0007669"/>
    <property type="project" value="InterPro"/>
</dbReference>
<feature type="transmembrane region" description="Helical" evidence="4">
    <location>
        <begin position="95"/>
        <end position="113"/>
    </location>
</feature>
<feature type="transmembrane region" description="Helical" evidence="4">
    <location>
        <begin position="388"/>
        <end position="409"/>
    </location>
</feature>
<evidence type="ECO:0000256" key="1">
    <source>
        <dbReference type="ARBA" id="ARBA00022692"/>
    </source>
</evidence>
<feature type="transmembrane region" description="Helical" evidence="4">
    <location>
        <begin position="183"/>
        <end position="202"/>
    </location>
</feature>
<feature type="transmembrane region" description="Helical" evidence="4">
    <location>
        <begin position="152"/>
        <end position="171"/>
    </location>
</feature>
<evidence type="ECO:0000259" key="5">
    <source>
        <dbReference type="PROSITE" id="PS50850"/>
    </source>
</evidence>
<sequence length="413" mass="43801">MSDSTPESSTGGPSVTASAAAPQHLSTGQLYLLALASAVITANAYYIHPIIALVAEDFGVSAAAIGAVPAFNQIALALGIFLLLPLGDWVSNRRLTSIFVAGQTIAIAGMALATDFRLFVAGSTVLGFFTIAPYLLPAYVSRRVPPEKLGHATAVLTTGIIGGILLARAGAGVLGEYMGWRSVYVAAAMLMLLMSILLPLIMEQGRRDRARSETYAGLILSILPIIRRHPDILLSGAIQAMSFGIFLAVWLGLGLHLTSPQMGYGTDVVGYLAAFSILNLATTPRLGAWADKVGAERARVWFTVGQLAGVACLPFFGHSLWLLMIPIVLMNLVGPSIDITGRMTFLRLSPDIRTRLMTIYIVIMFGGGGIFSWAGTIAYDWAGWTGNAMLALTLSILVLALSLIGLRLINRAV</sequence>
<reference evidence="6 7" key="1">
    <citation type="journal article" date="2016" name="Int. J. Syst. Evol. Microbiol.">
        <title>Pyruvatibacter mobilis gen. nov., sp. nov., a marine bacterium from the culture broth of Picochlorum sp. 122.</title>
        <authorList>
            <person name="Wang G."/>
            <person name="Tang M."/>
            <person name="Wu H."/>
            <person name="Dai S."/>
            <person name="Li T."/>
            <person name="Chen C."/>
            <person name="He H."/>
            <person name="Fan J."/>
            <person name="Xiang W."/>
            <person name="Li X."/>
        </authorList>
    </citation>
    <scope>NUCLEOTIDE SEQUENCE [LARGE SCALE GENOMIC DNA]</scope>
    <source>
        <strain evidence="6 7">GYP-11</strain>
    </source>
</reference>
<dbReference type="InterPro" id="IPR011701">
    <property type="entry name" value="MFS"/>
</dbReference>
<feature type="transmembrane region" description="Helical" evidence="4">
    <location>
        <begin position="60"/>
        <end position="83"/>
    </location>
</feature>
<keyword evidence="3 4" id="KW-0472">Membrane</keyword>
<feature type="transmembrane region" description="Helical" evidence="4">
    <location>
        <begin position="232"/>
        <end position="253"/>
    </location>
</feature>
<organism evidence="6 7">
    <name type="scientific">Pyruvatibacter mobilis</name>
    <dbReference type="NCBI Taxonomy" id="1712261"/>
    <lineage>
        <taxon>Bacteria</taxon>
        <taxon>Pseudomonadati</taxon>
        <taxon>Pseudomonadota</taxon>
        <taxon>Alphaproteobacteria</taxon>
        <taxon>Hyphomicrobiales</taxon>
        <taxon>Parvibaculaceae</taxon>
        <taxon>Pyruvatibacter</taxon>
    </lineage>
</organism>
<gene>
    <name evidence="6" type="ORF">GTQ45_03940</name>
</gene>
<name>A0A845Q9E0_9HYPH</name>
<evidence type="ECO:0000313" key="7">
    <source>
        <dbReference type="Proteomes" id="UP000470384"/>
    </source>
</evidence>
<dbReference type="Proteomes" id="UP000470384">
    <property type="component" value="Unassembled WGS sequence"/>
</dbReference>
<proteinExistence type="predicted"/>
<dbReference type="Pfam" id="PF07690">
    <property type="entry name" value="MFS_1"/>
    <property type="match status" value="1"/>
</dbReference>
<feature type="domain" description="Major facilitator superfamily (MFS) profile" evidence="5">
    <location>
        <begin position="29"/>
        <end position="413"/>
    </location>
</feature>
<feature type="transmembrane region" description="Helical" evidence="4">
    <location>
        <begin position="119"/>
        <end position="140"/>
    </location>
</feature>
<evidence type="ECO:0000256" key="4">
    <source>
        <dbReference type="SAM" id="Phobius"/>
    </source>
</evidence>
<evidence type="ECO:0000256" key="2">
    <source>
        <dbReference type="ARBA" id="ARBA00022989"/>
    </source>
</evidence>
<dbReference type="AlphaFoldDB" id="A0A845Q9E0"/>
<dbReference type="RefSeq" id="WP_160586940.1">
    <property type="nucleotide sequence ID" value="NZ_BMHN01000001.1"/>
</dbReference>
<dbReference type="PANTHER" id="PTHR42910:SF1">
    <property type="entry name" value="MAJOR FACILITATOR SUPERFAMILY (MFS) PROFILE DOMAIN-CONTAINING PROTEIN"/>
    <property type="match status" value="1"/>
</dbReference>
<dbReference type="CDD" id="cd17324">
    <property type="entry name" value="MFS_NepI_like"/>
    <property type="match status" value="1"/>
</dbReference>
<dbReference type="PROSITE" id="PS50850">
    <property type="entry name" value="MFS"/>
    <property type="match status" value="1"/>
</dbReference>
<evidence type="ECO:0000256" key="3">
    <source>
        <dbReference type="ARBA" id="ARBA00023136"/>
    </source>
</evidence>
<evidence type="ECO:0000313" key="6">
    <source>
        <dbReference type="EMBL" id="NBG94878.1"/>
    </source>
</evidence>
<dbReference type="InterPro" id="IPR020846">
    <property type="entry name" value="MFS_dom"/>
</dbReference>
<dbReference type="PANTHER" id="PTHR42910">
    <property type="entry name" value="TRANSPORTER SCO4007-RELATED"/>
    <property type="match status" value="1"/>
</dbReference>
<dbReference type="OrthoDB" id="9815356at2"/>
<feature type="transmembrane region" description="Helical" evidence="4">
    <location>
        <begin position="323"/>
        <end position="345"/>
    </location>
</feature>
<dbReference type="EMBL" id="WXYQ01000004">
    <property type="protein sequence ID" value="NBG94878.1"/>
    <property type="molecule type" value="Genomic_DNA"/>
</dbReference>
<keyword evidence="2 4" id="KW-1133">Transmembrane helix</keyword>
<dbReference type="Gene3D" id="1.20.1250.20">
    <property type="entry name" value="MFS general substrate transporter like domains"/>
    <property type="match status" value="1"/>
</dbReference>
<comment type="caution">
    <text evidence="6">The sequence shown here is derived from an EMBL/GenBank/DDBJ whole genome shotgun (WGS) entry which is preliminary data.</text>
</comment>